<dbReference type="Pfam" id="PF04306">
    <property type="entry name" value="DUF456"/>
    <property type="match status" value="1"/>
</dbReference>
<dbReference type="RefSeq" id="WP_212920676.1">
    <property type="nucleotide sequence ID" value="NZ_BORP01000003.1"/>
</dbReference>
<keyword evidence="1" id="KW-0472">Membrane</keyword>
<feature type="transmembrane region" description="Helical" evidence="1">
    <location>
        <begin position="135"/>
        <end position="160"/>
    </location>
</feature>
<feature type="transmembrane region" description="Helical" evidence="1">
    <location>
        <begin position="87"/>
        <end position="115"/>
    </location>
</feature>
<evidence type="ECO:0000313" key="3">
    <source>
        <dbReference type="Proteomes" id="UP000676917"/>
    </source>
</evidence>
<protein>
    <submittedName>
        <fullName evidence="2">Membrane protein</fullName>
    </submittedName>
</protein>
<dbReference type="AlphaFoldDB" id="A0A919XA40"/>
<keyword evidence="1" id="KW-1133">Transmembrane helix</keyword>
<evidence type="ECO:0000313" key="2">
    <source>
        <dbReference type="EMBL" id="GIO27172.1"/>
    </source>
</evidence>
<sequence>MIEIIIWILIVALFILSFVGVIYPIIPSVLLIWIGFLLYQFGINGDELGFIFWTIMVIFTIILIVADIVANSYFVKKFGGSKWGERGAAIAVIIGSFVIPPFGIIIIPFVAVLIIEMLQKRTFQEAFKASIGSLLGFLSGTFAKVFVQIVMIILFIINIIF</sequence>
<feature type="transmembrane region" description="Helical" evidence="1">
    <location>
        <begin position="7"/>
        <end position="38"/>
    </location>
</feature>
<feature type="transmembrane region" description="Helical" evidence="1">
    <location>
        <begin position="50"/>
        <end position="75"/>
    </location>
</feature>
<gene>
    <name evidence="2" type="ORF">J43TS3_17830</name>
</gene>
<keyword evidence="3" id="KW-1185">Reference proteome</keyword>
<reference evidence="2" key="1">
    <citation type="submission" date="2021-03" db="EMBL/GenBank/DDBJ databases">
        <title>Antimicrobial resistance genes in bacteria isolated from Japanese honey, and their potential for conferring macrolide and lincosamide resistance in the American foulbrood pathogen Paenibacillus larvae.</title>
        <authorList>
            <person name="Okamoto M."/>
            <person name="Kumagai M."/>
            <person name="Kanamori H."/>
            <person name="Takamatsu D."/>
        </authorList>
    </citation>
    <scope>NUCLEOTIDE SEQUENCE</scope>
    <source>
        <strain evidence="2">J43TS3</strain>
    </source>
</reference>
<dbReference type="Proteomes" id="UP000676917">
    <property type="component" value="Unassembled WGS sequence"/>
</dbReference>
<dbReference type="PANTHER" id="PTHR39165:SF1">
    <property type="entry name" value="DUF456 DOMAIN-CONTAINING PROTEIN"/>
    <property type="match status" value="1"/>
</dbReference>
<name>A0A919XA40_9BACI</name>
<evidence type="ECO:0000256" key="1">
    <source>
        <dbReference type="SAM" id="Phobius"/>
    </source>
</evidence>
<dbReference type="InterPro" id="IPR007403">
    <property type="entry name" value="DUF456"/>
</dbReference>
<dbReference type="PANTHER" id="PTHR39165">
    <property type="entry name" value="IG HYPOTHETICAL 17883"/>
    <property type="match status" value="1"/>
</dbReference>
<keyword evidence="1" id="KW-0812">Transmembrane</keyword>
<dbReference type="EMBL" id="BORP01000003">
    <property type="protein sequence ID" value="GIO27172.1"/>
    <property type="molecule type" value="Genomic_DNA"/>
</dbReference>
<proteinExistence type="predicted"/>
<accession>A0A919XA40</accession>
<comment type="caution">
    <text evidence="2">The sequence shown here is derived from an EMBL/GenBank/DDBJ whole genome shotgun (WGS) entry which is preliminary data.</text>
</comment>
<organism evidence="2 3">
    <name type="scientific">Ornithinibacillus bavariensis</name>
    <dbReference type="NCBI Taxonomy" id="545502"/>
    <lineage>
        <taxon>Bacteria</taxon>
        <taxon>Bacillati</taxon>
        <taxon>Bacillota</taxon>
        <taxon>Bacilli</taxon>
        <taxon>Bacillales</taxon>
        <taxon>Bacillaceae</taxon>
        <taxon>Ornithinibacillus</taxon>
    </lineage>
</organism>